<evidence type="ECO:0000259" key="1">
    <source>
        <dbReference type="Pfam" id="PF06985"/>
    </source>
</evidence>
<proteinExistence type="predicted"/>
<sequence length="650" mass="75304">MISARSELGSINWSSIGNSVLYSGSKIGQKILPVAEHSYLDRFGVDGGRAIDREEIDTRQLKRWMSDCLSKHPECWNEESPLYPGVSELPLFRLVDVQNECVVLRSVSERYFALSYVWGQVSTLKLDQANEKHLMSPQGLARYRNQIPRTIRDAIKLCRQLGEEYLWVDSLCLKQDDETDLAIGIRAMASIYERAFVTIIAGSGVNANSGLPGVEKGSRHITKPTEIVKDRLRMIQTRELAEHLSNSRYATRGWTFQEQYCSRRTLVFINQQVYFKCQRCVWSEETTADTVPKRENEDRFDTMYAMVRTDSHPFDAYSGLLFYYCRRRFTNKDDVLNAFTGITNGVASRMACKFIQGLPIAMLDACLLFRTSELLQYTPSKTSPRKIKEFRRQHFPSWSWVGWERGITIDNPNEDDSLLSEDQEYHEFNQWLDKRTWIVFYANFPGKPRFDHDPQLQELWDEYEMKRFQSLSANYVGYRSRSLPPWARGRNQSSEGFPTRPMRSIAMTKRISRDYPLLQFWTMTASFSLSSDGRCILDSTGRRCGTLLLDKPLSTLESDSGGVRRFLVMSESRHCRLRPDYEPASNSRLSSWQRDPQEISEVTPWLFFFVMLVEADETGVDERRGIGQIYQRALDYCCAPGMKWEEVILG</sequence>
<feature type="domain" description="Heterokaryon incompatibility" evidence="1">
    <location>
        <begin position="111"/>
        <end position="258"/>
    </location>
</feature>
<protein>
    <recommendedName>
        <fullName evidence="1">Heterokaryon incompatibility domain-containing protein</fullName>
    </recommendedName>
</protein>
<evidence type="ECO:0000313" key="2">
    <source>
        <dbReference type="EMBL" id="KAF4627452.1"/>
    </source>
</evidence>
<dbReference type="Pfam" id="PF06985">
    <property type="entry name" value="HET"/>
    <property type="match status" value="1"/>
</dbReference>
<dbReference type="AlphaFoldDB" id="A0A8H4RC86"/>
<organism evidence="2 3">
    <name type="scientific">Cudoniella acicularis</name>
    <dbReference type="NCBI Taxonomy" id="354080"/>
    <lineage>
        <taxon>Eukaryota</taxon>
        <taxon>Fungi</taxon>
        <taxon>Dikarya</taxon>
        <taxon>Ascomycota</taxon>
        <taxon>Pezizomycotina</taxon>
        <taxon>Leotiomycetes</taxon>
        <taxon>Helotiales</taxon>
        <taxon>Tricladiaceae</taxon>
        <taxon>Cudoniella</taxon>
    </lineage>
</organism>
<comment type="caution">
    <text evidence="2">The sequence shown here is derived from an EMBL/GenBank/DDBJ whole genome shotgun (WGS) entry which is preliminary data.</text>
</comment>
<dbReference type="EMBL" id="JAAMPI010000966">
    <property type="protein sequence ID" value="KAF4627452.1"/>
    <property type="molecule type" value="Genomic_DNA"/>
</dbReference>
<gene>
    <name evidence="2" type="ORF">G7Y89_g10703</name>
</gene>
<reference evidence="2 3" key="1">
    <citation type="submission" date="2020-03" db="EMBL/GenBank/DDBJ databases">
        <title>Draft Genome Sequence of Cudoniella acicularis.</title>
        <authorList>
            <person name="Buettner E."/>
            <person name="Kellner H."/>
        </authorList>
    </citation>
    <scope>NUCLEOTIDE SEQUENCE [LARGE SCALE GENOMIC DNA]</scope>
    <source>
        <strain evidence="2 3">DSM 108380</strain>
    </source>
</reference>
<dbReference type="Proteomes" id="UP000566819">
    <property type="component" value="Unassembled WGS sequence"/>
</dbReference>
<dbReference type="PANTHER" id="PTHR33112:SF12">
    <property type="entry name" value="HETEROKARYON INCOMPATIBILITY DOMAIN-CONTAINING PROTEIN"/>
    <property type="match status" value="1"/>
</dbReference>
<evidence type="ECO:0000313" key="3">
    <source>
        <dbReference type="Proteomes" id="UP000566819"/>
    </source>
</evidence>
<dbReference type="OrthoDB" id="5135333at2759"/>
<dbReference type="InterPro" id="IPR010730">
    <property type="entry name" value="HET"/>
</dbReference>
<keyword evidence="3" id="KW-1185">Reference proteome</keyword>
<accession>A0A8H4RC86</accession>
<dbReference type="PANTHER" id="PTHR33112">
    <property type="entry name" value="DOMAIN PROTEIN, PUTATIVE-RELATED"/>
    <property type="match status" value="1"/>
</dbReference>
<name>A0A8H4RC86_9HELO</name>